<evidence type="ECO:0000259" key="1">
    <source>
        <dbReference type="Pfam" id="PF06439"/>
    </source>
</evidence>
<dbReference type="Gene3D" id="2.60.120.560">
    <property type="entry name" value="Exo-inulinase, domain 1"/>
    <property type="match status" value="1"/>
</dbReference>
<comment type="caution">
    <text evidence="2">The sequence shown here is derived from an EMBL/GenBank/DDBJ whole genome shotgun (WGS) entry which is preliminary data.</text>
</comment>
<name>A0ABR9WIR8_9BACT</name>
<protein>
    <submittedName>
        <fullName evidence="2">DUF1080 domain-containing protein</fullName>
    </submittedName>
</protein>
<dbReference type="InterPro" id="IPR010496">
    <property type="entry name" value="AL/BT2_dom"/>
</dbReference>
<keyword evidence="3" id="KW-1185">Reference proteome</keyword>
<gene>
    <name evidence="2" type="ORF">IEE83_25695</name>
</gene>
<evidence type="ECO:0000313" key="2">
    <source>
        <dbReference type="EMBL" id="MBE9465288.1"/>
    </source>
</evidence>
<evidence type="ECO:0000313" key="3">
    <source>
        <dbReference type="Proteomes" id="UP000634134"/>
    </source>
</evidence>
<dbReference type="Pfam" id="PF06439">
    <property type="entry name" value="3keto-disac_hyd"/>
    <property type="match status" value="1"/>
</dbReference>
<proteinExistence type="predicted"/>
<dbReference type="EMBL" id="JACYGY010000002">
    <property type="protein sequence ID" value="MBE9465288.1"/>
    <property type="molecule type" value="Genomic_DNA"/>
</dbReference>
<reference evidence="3" key="1">
    <citation type="submission" date="2023-07" db="EMBL/GenBank/DDBJ databases">
        <title>Dyadobacter sp. nov 'subterranea' isolated from contaminted grondwater.</title>
        <authorList>
            <person name="Szabo I."/>
            <person name="Al-Omari J."/>
            <person name="Szerdahelyi S.G."/>
            <person name="Rado J."/>
        </authorList>
    </citation>
    <scope>NUCLEOTIDE SEQUENCE [LARGE SCALE GENOMIC DNA]</scope>
    <source>
        <strain evidence="3">UP-52</strain>
    </source>
</reference>
<dbReference type="RefSeq" id="WP_379992534.1">
    <property type="nucleotide sequence ID" value="NZ_JBHSRU010000012.1"/>
</dbReference>
<dbReference type="Proteomes" id="UP000634134">
    <property type="component" value="Unassembled WGS sequence"/>
</dbReference>
<organism evidence="2 3">
    <name type="scientific">Dyadobacter subterraneus</name>
    <dbReference type="NCBI Taxonomy" id="2773304"/>
    <lineage>
        <taxon>Bacteria</taxon>
        <taxon>Pseudomonadati</taxon>
        <taxon>Bacteroidota</taxon>
        <taxon>Cytophagia</taxon>
        <taxon>Cytophagales</taxon>
        <taxon>Spirosomataceae</taxon>
        <taxon>Dyadobacter</taxon>
    </lineage>
</organism>
<feature type="domain" description="3-keto-alpha-glucoside-1,2-lyase/3-keto-2-hydroxy-glucal hydratase" evidence="1">
    <location>
        <begin position="40"/>
        <end position="276"/>
    </location>
</feature>
<sequence length="384" mass="43244">MGTETFGMKYMKRPFYHFVLLGLFLGLNKSAFAQTKQESTWKSIFNGKDLSNWDTYMRQPEGTNQKPFGLNNDPLKVFTVSDGAIHVSGQLWGGVSTKDEYENYHLRFKVKWGEKKWYPVPNDTIKRDAGLLYHATGPFNFAYDCWLRSSELQIQEGEIGDFFGVGAGSAEFPLQKKNVRGKSLDQYNPDAPLQRNADAVGGGRVYRSGDFELPHGQWNTCELITRGADAVYIVNGYVVNRLFNTYRQGIHQQTTRGKIQFQSEGAEVFYKNMELRPINFNRKNAPHLVADQSALKNINADKPELLKITNSGDDVELIAVELIGNANDQFVINLPSFPFKITKGKSFTLPVSVKPGTTANTIVKFRLETVLGPVPDFEVSLESK</sequence>
<accession>A0ABR9WIR8</accession>